<keyword evidence="8" id="KW-0784">Thiamine biosynthesis</keyword>
<dbReference type="SUPFAM" id="SSF53850">
    <property type="entry name" value="Periplasmic binding protein-like II"/>
    <property type="match status" value="1"/>
</dbReference>
<keyword evidence="9" id="KW-0408">Iron</keyword>
<dbReference type="PANTHER" id="PTHR31528:SF1">
    <property type="entry name" value="4-AMINO-5-HYDROXYMETHYL-2-METHYLPYRIMIDINE PHOSPHATE SYNTHASE THI11-RELATED"/>
    <property type="match status" value="1"/>
</dbReference>
<dbReference type="EMBL" id="CAFBNE010000071">
    <property type="protein sequence ID" value="CAB4959357.1"/>
    <property type="molecule type" value="Genomic_DNA"/>
</dbReference>
<dbReference type="AlphaFoldDB" id="A0A6J7KUG9"/>
<dbReference type="PANTHER" id="PTHR31528">
    <property type="entry name" value="4-AMINO-5-HYDROXYMETHYL-2-METHYLPYRIMIDINE PHOSPHATE SYNTHASE THI11-RELATED"/>
    <property type="match status" value="1"/>
</dbReference>
<evidence type="ECO:0000313" key="13">
    <source>
        <dbReference type="EMBL" id="CAB4959357.1"/>
    </source>
</evidence>
<evidence type="ECO:0000256" key="11">
    <source>
        <dbReference type="ARBA" id="ARBA00048179"/>
    </source>
</evidence>
<comment type="function">
    <text evidence="1">Responsible for the formation of the pyrimidine heterocycle in the thiamine biosynthesis pathway. Catalyzes the formation of hydroxymethylpyrimidine phosphate (HMP-P) from histidine and pyridoxal phosphate (PLP). The protein uses PLP and the active site histidine to form HMP-P, generating an inactive enzyme. The enzyme can only undergo a single turnover, which suggests it is a suicide enzyme.</text>
</comment>
<evidence type="ECO:0000256" key="8">
    <source>
        <dbReference type="ARBA" id="ARBA00022977"/>
    </source>
</evidence>
<protein>
    <recommendedName>
        <fullName evidence="10">Thiamine pyrimidine synthase</fullName>
    </recommendedName>
</protein>
<dbReference type="GO" id="GO:0046872">
    <property type="term" value="F:metal ion binding"/>
    <property type="evidence" value="ECO:0007669"/>
    <property type="project" value="UniProtKB-KW"/>
</dbReference>
<evidence type="ECO:0000256" key="3">
    <source>
        <dbReference type="ARBA" id="ARBA00009406"/>
    </source>
</evidence>
<dbReference type="Pfam" id="PF09084">
    <property type="entry name" value="NMT1"/>
    <property type="match status" value="1"/>
</dbReference>
<evidence type="ECO:0000259" key="12">
    <source>
        <dbReference type="Pfam" id="PF09084"/>
    </source>
</evidence>
<evidence type="ECO:0000256" key="1">
    <source>
        <dbReference type="ARBA" id="ARBA00003469"/>
    </source>
</evidence>
<evidence type="ECO:0000256" key="7">
    <source>
        <dbReference type="ARBA" id="ARBA00022898"/>
    </source>
</evidence>
<keyword evidence="5" id="KW-0808">Transferase</keyword>
<feature type="domain" description="SsuA/THI5-like" evidence="12">
    <location>
        <begin position="92"/>
        <end position="313"/>
    </location>
</feature>
<accession>A0A6J7KUG9</accession>
<dbReference type="InterPro" id="IPR027939">
    <property type="entry name" value="NMT1/THI5"/>
</dbReference>
<comment type="subunit">
    <text evidence="4">Homodimer.</text>
</comment>
<name>A0A6J7KUG9_9ZZZZ</name>
<keyword evidence="7" id="KW-0663">Pyridoxal phosphate</keyword>
<evidence type="ECO:0000256" key="6">
    <source>
        <dbReference type="ARBA" id="ARBA00022723"/>
    </source>
</evidence>
<evidence type="ECO:0000256" key="9">
    <source>
        <dbReference type="ARBA" id="ARBA00023004"/>
    </source>
</evidence>
<proteinExistence type="inferred from homology"/>
<organism evidence="13">
    <name type="scientific">freshwater metagenome</name>
    <dbReference type="NCBI Taxonomy" id="449393"/>
    <lineage>
        <taxon>unclassified sequences</taxon>
        <taxon>metagenomes</taxon>
        <taxon>ecological metagenomes</taxon>
    </lineage>
</organism>
<gene>
    <name evidence="13" type="ORF">UFOPK3772_02091</name>
</gene>
<evidence type="ECO:0000256" key="10">
    <source>
        <dbReference type="ARBA" id="ARBA00033171"/>
    </source>
</evidence>
<comment type="similarity">
    <text evidence="3">Belongs to the NMT1/THI5 family.</text>
</comment>
<evidence type="ECO:0000256" key="5">
    <source>
        <dbReference type="ARBA" id="ARBA00022679"/>
    </source>
</evidence>
<dbReference type="InterPro" id="IPR015168">
    <property type="entry name" value="SsuA/THI5"/>
</dbReference>
<comment type="catalytic activity">
    <reaction evidence="11">
        <text>N(6)-(pyridoxal phosphate)-L-lysyl-[4-amino-5-hydroxymethyl-2-methylpyrimidine phosphate synthase] + L-histidyl-[4-amino-5-hydroxymethyl-2-methylpyrimidine phosphate synthase] + 2 Fe(3+) + 4 H2O = L-lysyl-[4-amino-5-hydroxymethyl-2-methylpyrimidine phosphate synthase] + (2S)-2-amino-5-hydroxy-4-oxopentanoyl-[4-amino-5-hydroxymethyl-2-methylpyrimidine phosphate synthase] + 4-amino-2-methyl-5-(phosphooxymethyl)pyrimidine + 3-oxopropanoate + 2 Fe(2+) + 2 H(+)</text>
        <dbReference type="Rhea" id="RHEA:65756"/>
        <dbReference type="Rhea" id="RHEA-COMP:16892"/>
        <dbReference type="Rhea" id="RHEA-COMP:16893"/>
        <dbReference type="Rhea" id="RHEA-COMP:16894"/>
        <dbReference type="Rhea" id="RHEA-COMP:16895"/>
        <dbReference type="ChEBI" id="CHEBI:15377"/>
        <dbReference type="ChEBI" id="CHEBI:15378"/>
        <dbReference type="ChEBI" id="CHEBI:29033"/>
        <dbReference type="ChEBI" id="CHEBI:29034"/>
        <dbReference type="ChEBI" id="CHEBI:29969"/>
        <dbReference type="ChEBI" id="CHEBI:29979"/>
        <dbReference type="ChEBI" id="CHEBI:33190"/>
        <dbReference type="ChEBI" id="CHEBI:58354"/>
        <dbReference type="ChEBI" id="CHEBI:143915"/>
        <dbReference type="ChEBI" id="CHEBI:157692"/>
    </reaction>
    <physiologicalReaction direction="left-to-right" evidence="11">
        <dbReference type="Rhea" id="RHEA:65757"/>
    </physiologicalReaction>
</comment>
<keyword evidence="6" id="KW-0479">Metal-binding</keyword>
<reference evidence="13" key="1">
    <citation type="submission" date="2020-05" db="EMBL/GenBank/DDBJ databases">
        <authorList>
            <person name="Chiriac C."/>
            <person name="Salcher M."/>
            <person name="Ghai R."/>
            <person name="Kavagutti S V."/>
        </authorList>
    </citation>
    <scope>NUCLEOTIDE SEQUENCE</scope>
</reference>
<evidence type="ECO:0000256" key="2">
    <source>
        <dbReference type="ARBA" id="ARBA00004948"/>
    </source>
</evidence>
<sequence length="420" mass="44236">MGGTLDGPSTVGLTTIQEGETMRDIARSRTARLIGVAVVGAIALSACGGSSTSTESSAAPAATAAAASSAAPAEECTTPTPVKLQLQWFVQSQFAGYYAAKDKGFYADECLDVTILEGGVDIVPQTVLAQGGADFALAWVPKALASREQGALITDVAQVYQKSGTLQVSWADSGITSPADFKGKKIGNWGFGNEYEVFAAMTQAGLDPATDVENVQQQFDMLGLLNREIDAAEAMTYNEYAQLLEAKNPETGELYTPEDFNVINYSNEGVGMYQDAIWASTERLADPEYQAITQKFVTASLAGWIYCRDNAQECADIITANGSKLGASHQLWMMNEVNKLIWPSPAGVGIIVPELWAQTVSVATKTKNLEGATVITAEPAAESYTNAYAEAANAKLTAAGLNTTGDAFAPLSVTLKEGGN</sequence>
<dbReference type="Gene3D" id="3.40.190.10">
    <property type="entry name" value="Periplasmic binding protein-like II"/>
    <property type="match status" value="2"/>
</dbReference>
<comment type="pathway">
    <text evidence="2">Cofactor biosynthesis; thiamine diphosphate biosynthesis.</text>
</comment>
<evidence type="ECO:0000256" key="4">
    <source>
        <dbReference type="ARBA" id="ARBA00011738"/>
    </source>
</evidence>
<dbReference type="GO" id="GO:0009228">
    <property type="term" value="P:thiamine biosynthetic process"/>
    <property type="evidence" value="ECO:0007669"/>
    <property type="project" value="UniProtKB-KW"/>
</dbReference>
<dbReference type="GO" id="GO:0016740">
    <property type="term" value="F:transferase activity"/>
    <property type="evidence" value="ECO:0007669"/>
    <property type="project" value="UniProtKB-KW"/>
</dbReference>